<dbReference type="SMART" id="SM00249">
    <property type="entry name" value="PHD"/>
    <property type="match status" value="1"/>
</dbReference>
<dbReference type="InterPro" id="IPR041373">
    <property type="entry name" value="RT_RNaseH"/>
</dbReference>
<dbReference type="SUPFAM" id="SSF56672">
    <property type="entry name" value="DNA/RNA polymerases"/>
    <property type="match status" value="1"/>
</dbReference>
<evidence type="ECO:0000256" key="6">
    <source>
        <dbReference type="ARBA" id="ARBA00022759"/>
    </source>
</evidence>
<keyword evidence="6" id="KW-0255">Endonuclease</keyword>
<keyword evidence="5" id="KW-0479">Metal-binding</keyword>
<feature type="region of interest" description="Disordered" evidence="13">
    <location>
        <begin position="650"/>
        <end position="671"/>
    </location>
</feature>
<dbReference type="EMBL" id="DF236953">
    <property type="protein sequence ID" value="GAQ77858.1"/>
    <property type="molecule type" value="Genomic_DNA"/>
</dbReference>
<evidence type="ECO:0000256" key="3">
    <source>
        <dbReference type="ARBA" id="ARBA00022695"/>
    </source>
</evidence>
<keyword evidence="9" id="KW-0862">Zinc</keyword>
<dbReference type="Gene3D" id="3.40.50.150">
    <property type="entry name" value="Vaccinia Virus protein VP39"/>
    <property type="match status" value="1"/>
</dbReference>
<dbReference type="Pfam" id="PF00078">
    <property type="entry name" value="RVT_1"/>
    <property type="match status" value="1"/>
</dbReference>
<feature type="region of interest" description="Disordered" evidence="13">
    <location>
        <begin position="1022"/>
        <end position="1091"/>
    </location>
</feature>
<feature type="compositionally biased region" description="Polar residues" evidence="13">
    <location>
        <begin position="1052"/>
        <end position="1069"/>
    </location>
</feature>
<dbReference type="GO" id="GO:0016787">
    <property type="term" value="F:hydrolase activity"/>
    <property type="evidence" value="ECO:0007669"/>
    <property type="project" value="UniProtKB-KW"/>
</dbReference>
<dbReference type="SUPFAM" id="SSF57756">
    <property type="entry name" value="Retrovirus zinc finger-like domains"/>
    <property type="match status" value="1"/>
</dbReference>
<dbReference type="Gene3D" id="3.10.10.10">
    <property type="entry name" value="HIV Type 1 Reverse Transcriptase, subunit A, domain 1"/>
    <property type="match status" value="1"/>
</dbReference>
<reference evidence="17 18" key="1">
    <citation type="journal article" date="2014" name="Nat. Commun.">
        <title>Klebsormidium flaccidum genome reveals primary factors for plant terrestrial adaptation.</title>
        <authorList>
            <person name="Hori K."/>
            <person name="Maruyama F."/>
            <person name="Fujisawa T."/>
            <person name="Togashi T."/>
            <person name="Yamamoto N."/>
            <person name="Seo M."/>
            <person name="Sato S."/>
            <person name="Yamada T."/>
            <person name="Mori H."/>
            <person name="Tajima N."/>
            <person name="Moriyama T."/>
            <person name="Ikeuchi M."/>
            <person name="Watanabe M."/>
            <person name="Wada H."/>
            <person name="Kobayashi K."/>
            <person name="Saito M."/>
            <person name="Masuda T."/>
            <person name="Sasaki-Sekimoto Y."/>
            <person name="Mashiguchi K."/>
            <person name="Awai K."/>
            <person name="Shimojima M."/>
            <person name="Masuda S."/>
            <person name="Iwai M."/>
            <person name="Nobusawa T."/>
            <person name="Narise T."/>
            <person name="Kondo S."/>
            <person name="Saito H."/>
            <person name="Sato R."/>
            <person name="Murakawa M."/>
            <person name="Ihara Y."/>
            <person name="Oshima-Yamada Y."/>
            <person name="Ohtaka K."/>
            <person name="Satoh M."/>
            <person name="Sonobe K."/>
            <person name="Ishii M."/>
            <person name="Ohtani R."/>
            <person name="Kanamori-Sato M."/>
            <person name="Honoki R."/>
            <person name="Miyazaki D."/>
            <person name="Mochizuki H."/>
            <person name="Umetsu J."/>
            <person name="Higashi K."/>
            <person name="Shibata D."/>
            <person name="Kamiya Y."/>
            <person name="Sato N."/>
            <person name="Nakamura Y."/>
            <person name="Tabata S."/>
            <person name="Ida S."/>
            <person name="Kurokawa K."/>
            <person name="Ohta H."/>
        </authorList>
    </citation>
    <scope>NUCLEOTIDE SEQUENCE [LARGE SCALE GENOMIC DNA]</scope>
    <source>
        <strain evidence="17 18">NIES-2285</strain>
    </source>
</reference>
<keyword evidence="3" id="KW-0548">Nucleotidyltransferase</keyword>
<dbReference type="PROSITE" id="PS50158">
    <property type="entry name" value="ZF_CCHC"/>
    <property type="match status" value="2"/>
</dbReference>
<dbReference type="InterPro" id="IPR036875">
    <property type="entry name" value="Znf_CCHC_sf"/>
</dbReference>
<dbReference type="PANTHER" id="PTHR37984:SF5">
    <property type="entry name" value="PROTEIN NYNRIN-LIKE"/>
    <property type="match status" value="1"/>
</dbReference>
<dbReference type="InterPro" id="IPR043502">
    <property type="entry name" value="DNA/RNA_pol_sf"/>
</dbReference>
<evidence type="ECO:0000256" key="9">
    <source>
        <dbReference type="ARBA" id="ARBA00022833"/>
    </source>
</evidence>
<feature type="domain" description="CCHC-type" evidence="15">
    <location>
        <begin position="634"/>
        <end position="649"/>
    </location>
</feature>
<dbReference type="InterPro" id="IPR001965">
    <property type="entry name" value="Znf_PHD"/>
</dbReference>
<feature type="region of interest" description="Disordered" evidence="13">
    <location>
        <begin position="1763"/>
        <end position="1878"/>
    </location>
</feature>
<dbReference type="GO" id="GO:0003676">
    <property type="term" value="F:nucleic acid binding"/>
    <property type="evidence" value="ECO:0007669"/>
    <property type="project" value="InterPro"/>
</dbReference>
<keyword evidence="18" id="KW-1185">Reference proteome</keyword>
<dbReference type="CDD" id="cd01647">
    <property type="entry name" value="RT_LTR"/>
    <property type="match status" value="1"/>
</dbReference>
<keyword evidence="7 11" id="KW-0863">Zinc-finger</keyword>
<evidence type="ECO:0000256" key="7">
    <source>
        <dbReference type="ARBA" id="ARBA00022771"/>
    </source>
</evidence>
<dbReference type="FunFam" id="3.30.70.270:FF:000026">
    <property type="entry name" value="Transposon Ty3-G Gag-Pol polyprotein"/>
    <property type="match status" value="1"/>
</dbReference>
<dbReference type="CDD" id="cd15543">
    <property type="entry name" value="PHD_RSF1"/>
    <property type="match status" value="1"/>
</dbReference>
<evidence type="ECO:0000256" key="13">
    <source>
        <dbReference type="SAM" id="MobiDB-lite"/>
    </source>
</evidence>
<feature type="region of interest" description="Disordered" evidence="13">
    <location>
        <begin position="1111"/>
        <end position="1155"/>
    </location>
</feature>
<dbReference type="PANTHER" id="PTHR37984">
    <property type="entry name" value="PROTEIN CBG26694"/>
    <property type="match status" value="1"/>
</dbReference>
<organism evidence="17 18">
    <name type="scientific">Klebsormidium nitens</name>
    <name type="common">Green alga</name>
    <name type="synonym">Ulothrix nitens</name>
    <dbReference type="NCBI Taxonomy" id="105231"/>
    <lineage>
        <taxon>Eukaryota</taxon>
        <taxon>Viridiplantae</taxon>
        <taxon>Streptophyta</taxon>
        <taxon>Klebsormidiophyceae</taxon>
        <taxon>Klebsormidiales</taxon>
        <taxon>Klebsormidiaceae</taxon>
        <taxon>Klebsormidium</taxon>
    </lineage>
</organism>
<dbReference type="Gene3D" id="1.10.340.70">
    <property type="match status" value="1"/>
</dbReference>
<dbReference type="InterPro" id="IPR013083">
    <property type="entry name" value="Znf_RING/FYVE/PHD"/>
</dbReference>
<feature type="active site" evidence="12">
    <location>
        <position position="1520"/>
    </location>
</feature>
<evidence type="ECO:0000256" key="2">
    <source>
        <dbReference type="ARBA" id="ARBA00022679"/>
    </source>
</evidence>
<gene>
    <name evidence="17" type="ORF">KFL_000040570</name>
</gene>
<feature type="region of interest" description="Disordered" evidence="13">
    <location>
        <begin position="302"/>
        <end position="366"/>
    </location>
</feature>
<dbReference type="InterPro" id="IPR043128">
    <property type="entry name" value="Rev_trsase/Diguanyl_cyclase"/>
</dbReference>
<dbReference type="Gene3D" id="3.30.40.10">
    <property type="entry name" value="Zinc/RING finger domain, C3HC4 (zinc finger)"/>
    <property type="match status" value="1"/>
</dbReference>
<dbReference type="GO" id="GO:0008168">
    <property type="term" value="F:methyltransferase activity"/>
    <property type="evidence" value="ECO:0007669"/>
    <property type="project" value="UniProtKB-KW"/>
</dbReference>
<dbReference type="InterPro" id="IPR011011">
    <property type="entry name" value="Znf_FYVE_PHD"/>
</dbReference>
<dbReference type="InterPro" id="IPR000477">
    <property type="entry name" value="RT_dom"/>
</dbReference>
<feature type="compositionally biased region" description="Low complexity" evidence="13">
    <location>
        <begin position="1783"/>
        <end position="1808"/>
    </location>
</feature>
<dbReference type="GO" id="GO:0004519">
    <property type="term" value="F:endonuclease activity"/>
    <property type="evidence" value="ECO:0007669"/>
    <property type="project" value="UniProtKB-KW"/>
</dbReference>
<dbReference type="InterPro" id="IPR041588">
    <property type="entry name" value="Integrase_H2C2"/>
</dbReference>
<dbReference type="Gene3D" id="3.30.420.10">
    <property type="entry name" value="Ribonuclease H-like superfamily/Ribonuclease H"/>
    <property type="match status" value="1"/>
</dbReference>
<dbReference type="SUPFAM" id="SSF57903">
    <property type="entry name" value="FYVE/PHD zinc finger"/>
    <property type="match status" value="1"/>
</dbReference>
<proteinExistence type="inferred from homology"/>
<dbReference type="SUPFAM" id="SSF53098">
    <property type="entry name" value="Ribonuclease H-like"/>
    <property type="match status" value="1"/>
</dbReference>
<dbReference type="Pfam" id="PF17921">
    <property type="entry name" value="Integrase_H2C2"/>
    <property type="match status" value="1"/>
</dbReference>
<evidence type="ECO:0000256" key="5">
    <source>
        <dbReference type="ARBA" id="ARBA00022723"/>
    </source>
</evidence>
<evidence type="ECO:0000313" key="17">
    <source>
        <dbReference type="EMBL" id="GAQ77858.1"/>
    </source>
</evidence>
<feature type="domain" description="PHD-type" evidence="14">
    <location>
        <begin position="2837"/>
        <end position="2887"/>
    </location>
</feature>
<feature type="region of interest" description="Disordered" evidence="13">
    <location>
        <begin position="875"/>
        <end position="923"/>
    </location>
</feature>
<keyword evidence="12" id="KW-0949">S-adenosyl-L-methionine</keyword>
<dbReference type="Pfam" id="PF00628">
    <property type="entry name" value="PHD"/>
    <property type="match status" value="1"/>
</dbReference>
<dbReference type="Pfam" id="PF00145">
    <property type="entry name" value="DNA_methylase"/>
    <property type="match status" value="1"/>
</dbReference>
<keyword evidence="8" id="KW-0378">Hydrolase</keyword>
<evidence type="ECO:0000259" key="15">
    <source>
        <dbReference type="PROSITE" id="PS50158"/>
    </source>
</evidence>
<evidence type="ECO:0000313" key="18">
    <source>
        <dbReference type="Proteomes" id="UP000054558"/>
    </source>
</evidence>
<dbReference type="GO" id="GO:0032259">
    <property type="term" value="P:methylation"/>
    <property type="evidence" value="ECO:0007669"/>
    <property type="project" value="UniProtKB-KW"/>
</dbReference>
<evidence type="ECO:0008006" key="19">
    <source>
        <dbReference type="Google" id="ProtNLM"/>
    </source>
</evidence>
<feature type="compositionally biased region" description="Gly residues" evidence="13">
    <location>
        <begin position="1856"/>
        <end position="1866"/>
    </location>
</feature>
<keyword evidence="10" id="KW-0695">RNA-directed DNA polymerase</keyword>
<dbReference type="FunFam" id="3.10.20.370:FF:000001">
    <property type="entry name" value="Retrovirus-related Pol polyprotein from transposon 17.6-like protein"/>
    <property type="match status" value="1"/>
</dbReference>
<dbReference type="Pfam" id="PF17917">
    <property type="entry name" value="RT_RNaseH"/>
    <property type="match status" value="1"/>
</dbReference>
<protein>
    <recommendedName>
        <fullName evidence="19">DNA (cytosine-5-)-methyltransferase</fullName>
    </recommendedName>
</protein>
<evidence type="ECO:0000256" key="1">
    <source>
        <dbReference type="ARBA" id="ARBA00022603"/>
    </source>
</evidence>
<dbReference type="Gene3D" id="3.30.70.270">
    <property type="match status" value="2"/>
</dbReference>
<dbReference type="Gene3D" id="3.10.20.370">
    <property type="match status" value="1"/>
</dbReference>
<evidence type="ECO:0000259" key="14">
    <source>
        <dbReference type="PROSITE" id="PS50016"/>
    </source>
</evidence>
<dbReference type="Gene3D" id="4.10.60.10">
    <property type="entry name" value="Zinc finger, CCHC-type"/>
    <property type="match status" value="1"/>
</dbReference>
<dbReference type="SUPFAM" id="SSF53335">
    <property type="entry name" value="S-adenosyl-L-methionine-dependent methyltransferases"/>
    <property type="match status" value="1"/>
</dbReference>
<dbReference type="PROSITE" id="PS50016">
    <property type="entry name" value="ZF_PHD_2"/>
    <property type="match status" value="1"/>
</dbReference>
<evidence type="ECO:0000256" key="4">
    <source>
        <dbReference type="ARBA" id="ARBA00022722"/>
    </source>
</evidence>
<feature type="compositionally biased region" description="Basic and acidic residues" evidence="13">
    <location>
        <begin position="315"/>
        <end position="325"/>
    </location>
</feature>
<keyword evidence="4" id="KW-0540">Nuclease</keyword>
<evidence type="ECO:0000256" key="11">
    <source>
        <dbReference type="PROSITE-ProRule" id="PRU00047"/>
    </source>
</evidence>
<dbReference type="GO" id="GO:0008270">
    <property type="term" value="F:zinc ion binding"/>
    <property type="evidence" value="ECO:0007669"/>
    <property type="project" value="UniProtKB-KW"/>
</dbReference>
<dbReference type="InterPro" id="IPR012337">
    <property type="entry name" value="RNaseH-like_sf"/>
</dbReference>
<comment type="similarity">
    <text evidence="12">Belongs to the class I-like SAM-binding methyltransferase superfamily. C5-methyltransferase family.</text>
</comment>
<dbReference type="SMART" id="SM00343">
    <property type="entry name" value="ZnF_C2HC"/>
    <property type="match status" value="2"/>
</dbReference>
<evidence type="ECO:0000259" key="16">
    <source>
        <dbReference type="PROSITE" id="PS50994"/>
    </source>
</evidence>
<dbReference type="PROSITE" id="PS51679">
    <property type="entry name" value="SAM_MT_C5"/>
    <property type="match status" value="1"/>
</dbReference>
<dbReference type="InterPro" id="IPR001525">
    <property type="entry name" value="C5_MeTfrase"/>
</dbReference>
<dbReference type="STRING" id="105231.A0A1Y1HPV2"/>
<feature type="compositionally biased region" description="Basic residues" evidence="13">
    <location>
        <begin position="326"/>
        <end position="336"/>
    </location>
</feature>
<evidence type="ECO:0000256" key="8">
    <source>
        <dbReference type="ARBA" id="ARBA00022801"/>
    </source>
</evidence>
<dbReference type="InterPro" id="IPR001584">
    <property type="entry name" value="Integrase_cat-core"/>
</dbReference>
<dbReference type="InterPro" id="IPR019787">
    <property type="entry name" value="Znf_PHD-finger"/>
</dbReference>
<sequence length="2898" mass="313898">MAPGAPDIQELLRRLCELGGKEREREFWKAHEFIQGWQLLVTEQIVGVHSEESSGWAAYVANNQSGAALLGIEAREEDHWPVQRSACGTRCVICDKKAAEAAGAEVTRTTEWARQQQAAEELGKAAWEGLKLRQEDAAFAQESSTPQGSRREAQEVERLRRELQRKADADPAVARSIRLAQEFIQDWRAFEQQHKEYPRGKVYAAFVASNAPGAACIGQVPDPSQHLPAVKLGCPVSCAICERFQPLQARVAVWREAEALVAARVEHARREKEREEQEAKAAWWRELTKRVAEVEIVPQRCAERGSQEEAGPVRGEAEEQRAASKREKRRRKKQERRARSGEQTAATEYSRVAAGEGSEDTASGASSGVVVNRPAAAGQAVFWWEEEDWAEMAAVGEGKQRFSGRKNEGLTLEQFELQVEGSILDRFTKLQKDLGRPVEGAEFKKRFCIHLGEHMDNPAKEAHLRTYKECNTKDEPVKHLLTSLKRHFGERNEGKAQEWVNFRREAGEELPELLFRLQGLATDLKKPLTDPELVTKFVAALDKRLGDAVNTQALAAATSGDGGYTLDNAYDAAVRVNEMASRLRIAREMTPRTVEAARPRWGGRAPAAHAAVPEAPHAAVATAVAAGSAGSGACHTCGEIGHYRNQCPQRGGGGAGRGSSAGGAVRSGPGRGVGRQRICFVCGDPAHLSFQCPKRHVAPAAVAVPAGSVRGAELAAVGLSVAEVEEFRAWKAAAQAAAALSLEDDDAASWDEEEYGLGAAALVVEGGGAWCPTPLELGAVATRAAAGAGAVEKVTRLSGPQSRPRKQARAGTRPRQVVGPATGQPVGTAALERKAPAEALRQLRARRDKAALKERMAKLPDQGREVAAQGLHRLPQGFGVRPEGKRQSAEEVVSPGGARRGAATSFNGPVDEVAPAEMTDSPGEQLRAVGETVLVGQVTMDVAAFLGLAERAGMTLQQVVEMTGGGASAPRPQLDPREVMRRAVATAGTDRPGTEQLSQAGQIGVGSAGRVTQRGAVVVEGTVETGANPGEGVSSTEQTPTAEVVKTGKGNARQSSADDSGTDPESSWMAQARADRARRQQSPSGPENSDEQVALELLAEEARVAGVDSAAALRAQNGPAPKTRKERGWETVSRKGKGKLNTDGETTSSAAGHGGTEKAWEETHALAAFAEALPKVPPAERNQWVGTPDWVDNRDGAVKVMTVAGLKAPLRVLIDGGSFYSMAGARLADQLGLPLDSTAASCRVQTALGQIEPLGKGLTRDPVPIVLNAGTPAELTLYERLAVTESTGYDLLIGTRAAYPIGLSIDRWAERGTYRVDWRAQGEHAPGGETAVGPRPVQQEAGWEGRSGGSNREQRGSGQGARQGTVSRWPRGPPLNVKTGAERAVRAALAAGRPAVEPPRKVQLSRLKGLQPLDWSVVQPLPRDRPLRVLELFAGVGTATQALVRLGYNIGEVMACEKRGAARELHRWSCAQLSLEFPGRMEERACSQLHHRLPQDIQLVSEDHLLALGPLDVVVAGWPCQGNSAAGLGRGLEDERSGLVEDLVRVLHHLQRSHRKWGHPLAYVVEHVAAGHDRRPRVRDHFAEVRSLLGPEVVLDAAQLGSRAHRLRAWWTNLSAPALLRAAIAAQVRPPGLFVHHILGPGRRAQIPRGSGQAPWAKVEVPGEPRRALPTFVSYNGSHAFSHTRGGVIQVTQGSELTYGEPTADERELAMGFPRGFSAAPGLSESTRRELLGQAMDLNTVMWLLAACAAAAGASPAAAALPLGGKSDGPTDNGSQGGEAQKAAGAAGCAPARAPRAAGAVGRAPARAPRAEDGVPRAGDGVGAAEAPGCAPARAPRAGDGAKAAGAAGQIRPGQDGVGQPAGQGRSGKVEEPGGPVAGKCRRWLVGSQLTPEEQGFAASVAEANRDVFANSLGEIGEFKLFEVELTLKTERPIFERRRKHSVKEWELIDERCRELEEAGIIEETDSDFAANSVLAAKKDPEGNWKLDRFCTDLRRVNAETAQDRYPMPLPEEVLEALGHAKYYSTIDIRGAFHQLVVRKEDRRKLAFWGSTKLYCWKRCPFGARNASAWFQRAIDRTLRGLEGFARSFIDDVLVAGGETLEEHMALVQRVLDRLKEAGLKCHPDKCCFGADSVEYLGMWLRPGKVSPVVAKVAAIEALPRPTDVTSVKAFNGVVNYYRRFIPECSRVQGPLNELTKKEVQWRWGEEQEGAFLALKKALQNEPVLALPVRGRSFKVRCDWSKKGVGGVLLQADEQGVDRVIAYGSRSCNPAESRYSSFEGELLAAVYFVRLWRNYLYGERFTLESDHRPLKWILTNNKLTGKLARWAMMLSEFDMVVDYTPGDENEMDCLSRYPQKSDEDTAGVRQEGDLGETLAPCWSAAAALAWAPAASPGESKTGRVVVRPAVDVWADGAVLALLQTGRAPERSSSGERDRAQHRARSFEWKRDHLVHREAAGGVRVVPRPAEREALVRDVHEKCGHFGVKKTVSLLSPHYWWVGLAADVQRVVRQCEACDRVRAAFNAVHPVLQPLPIKGLFYRWGLDSAGPLPKSSRGNQFVLVMVEHFSKHVVFVPTADKEAQTVAEAFTREVLTVFGACAEIVTDRGGEFGGAFQELLDRSHIDHRSTSSHHPQANGLSERIVGVVKGALRKWCLGHAAEQWDVYLPWVTMGYRFSAQASLGGFSPYVLLFGREPVLPGTVRAALEEPLDIDRPDRLRALVAERAALFRRLVPMAMGNLQIAQHRDTLRYAKTRSGAWKPQIIRYAVGDYVYLQREMLNTLDSRAGPRILRVKHVRTGGVLELEGADARTVRVHMERCAPCHRIDIDDRQDARLARPAADFACTRCRRADDEASMLLCDGCGAGWHTRCLVPPLAAVPEGDWFCPKCQTAQALVGPVGMTE</sequence>
<dbReference type="InterPro" id="IPR029063">
    <property type="entry name" value="SAM-dependent_MTases_sf"/>
</dbReference>
<dbReference type="Pfam" id="PF00098">
    <property type="entry name" value="zf-CCHC"/>
    <property type="match status" value="1"/>
</dbReference>
<feature type="domain" description="Integrase catalytic" evidence="16">
    <location>
        <begin position="2527"/>
        <end position="2691"/>
    </location>
</feature>
<dbReference type="InterPro" id="IPR001878">
    <property type="entry name" value="Znf_CCHC"/>
</dbReference>
<keyword evidence="1 12" id="KW-0489">Methyltransferase</keyword>
<dbReference type="PROSITE" id="PS50994">
    <property type="entry name" value="INTEGRASE"/>
    <property type="match status" value="1"/>
</dbReference>
<feature type="region of interest" description="Disordered" evidence="13">
    <location>
        <begin position="1323"/>
        <end position="1377"/>
    </location>
</feature>
<accession>A0A1Y1HPV2</accession>
<dbReference type="InterPro" id="IPR050951">
    <property type="entry name" value="Retrovirus_Pol_polyprotein"/>
</dbReference>
<dbReference type="GO" id="GO:0003964">
    <property type="term" value="F:RNA-directed DNA polymerase activity"/>
    <property type="evidence" value="ECO:0007669"/>
    <property type="project" value="UniProtKB-KW"/>
</dbReference>
<dbReference type="GO" id="GO:0015074">
    <property type="term" value="P:DNA integration"/>
    <property type="evidence" value="ECO:0007669"/>
    <property type="project" value="InterPro"/>
</dbReference>
<keyword evidence="2 12" id="KW-0808">Transferase</keyword>
<name>A0A1Y1HPV2_KLENI</name>
<evidence type="ECO:0000256" key="10">
    <source>
        <dbReference type="ARBA" id="ARBA00022918"/>
    </source>
</evidence>
<dbReference type="OrthoDB" id="1166206at2759"/>
<feature type="compositionally biased region" description="Gly residues" evidence="13">
    <location>
        <begin position="650"/>
        <end position="661"/>
    </location>
</feature>
<feature type="domain" description="CCHC-type" evidence="15">
    <location>
        <begin position="679"/>
        <end position="694"/>
    </location>
</feature>
<dbReference type="Proteomes" id="UP000054558">
    <property type="component" value="Unassembled WGS sequence"/>
</dbReference>
<dbReference type="InterPro" id="IPR036397">
    <property type="entry name" value="RNaseH_sf"/>
</dbReference>
<feature type="compositionally biased region" description="Low complexity" evidence="13">
    <location>
        <begin position="1823"/>
        <end position="1849"/>
    </location>
</feature>
<feature type="region of interest" description="Disordered" evidence="13">
    <location>
        <begin position="795"/>
        <end position="824"/>
    </location>
</feature>
<dbReference type="CDD" id="cd09274">
    <property type="entry name" value="RNase_HI_RT_Ty3"/>
    <property type="match status" value="1"/>
</dbReference>
<evidence type="ECO:0000256" key="12">
    <source>
        <dbReference type="PROSITE-ProRule" id="PRU01016"/>
    </source>
</evidence>